<comment type="similarity">
    <text evidence="2">Belongs to the syntaxin family.</text>
</comment>
<dbReference type="GO" id="GO:0006890">
    <property type="term" value="P:retrograde vesicle-mediated transport, Golgi to endoplasmic reticulum"/>
    <property type="evidence" value="ECO:0007669"/>
    <property type="project" value="TreeGrafter"/>
</dbReference>
<evidence type="ECO:0000256" key="4">
    <source>
        <dbReference type="ARBA" id="ARBA00022692"/>
    </source>
</evidence>
<evidence type="ECO:0000313" key="12">
    <source>
        <dbReference type="Proteomes" id="UP001050691"/>
    </source>
</evidence>
<keyword evidence="7" id="KW-0175">Coiled coil</keyword>
<comment type="subcellular location">
    <subcellularLocation>
        <location evidence="1">Membrane</location>
        <topology evidence="1">Single-pass type IV membrane protein</topology>
    </subcellularLocation>
</comment>
<feature type="region of interest" description="Disordered" evidence="9">
    <location>
        <begin position="122"/>
        <end position="148"/>
    </location>
</feature>
<keyword evidence="6 10" id="KW-1133">Transmembrane helix</keyword>
<dbReference type="GO" id="GO:0031201">
    <property type="term" value="C:SNARE complex"/>
    <property type="evidence" value="ECO:0007669"/>
    <property type="project" value="TreeGrafter"/>
</dbReference>
<evidence type="ECO:0000256" key="8">
    <source>
        <dbReference type="ARBA" id="ARBA00023136"/>
    </source>
</evidence>
<dbReference type="AlphaFoldDB" id="A0AAV5A357"/>
<keyword evidence="12" id="KW-1185">Reference proteome</keyword>
<sequence length="300" mass="34206">MELSKTLTYIRRPYLNIEATNFHLTHSSRSFNLNDSSQQFSAIKYFNEAERGQIDSQLGVIASSLSKRINDLEAVEKNLIAAHHVGILWYLNHRLSQVNRTMKDIQEERLRRQEEITKTLGAGASKEVSAWQNQNRSSNSEGDNDGTRWSTLASNIASTITNSYGPSRPAHDIGKYKSEESIYRYNEDKEYGELSPSQVLLFEQENSDMLQSMRDTLASVQQAEARLLDISALQLQLITHLAQQAQITEQLYDDAITTTSMVEKGNTQLIEAKRRLKDSRLFLLVFLFGASFALLFVHFY</sequence>
<dbReference type="GO" id="GO:0015031">
    <property type="term" value="P:protein transport"/>
    <property type="evidence" value="ECO:0007669"/>
    <property type="project" value="UniProtKB-KW"/>
</dbReference>
<evidence type="ECO:0000256" key="5">
    <source>
        <dbReference type="ARBA" id="ARBA00022927"/>
    </source>
</evidence>
<proteinExistence type="inferred from homology"/>
<evidence type="ECO:0000256" key="7">
    <source>
        <dbReference type="ARBA" id="ARBA00023054"/>
    </source>
</evidence>
<evidence type="ECO:0000256" key="2">
    <source>
        <dbReference type="ARBA" id="ARBA00009063"/>
    </source>
</evidence>
<keyword evidence="4 10" id="KW-0812">Transmembrane</keyword>
<accession>A0AAV5A357</accession>
<evidence type="ECO:0000256" key="9">
    <source>
        <dbReference type="SAM" id="MobiDB-lite"/>
    </source>
</evidence>
<name>A0AAV5A357_9AGAM</name>
<organism evidence="11 12">
    <name type="scientific">Clathrus columnatus</name>
    <dbReference type="NCBI Taxonomy" id="1419009"/>
    <lineage>
        <taxon>Eukaryota</taxon>
        <taxon>Fungi</taxon>
        <taxon>Dikarya</taxon>
        <taxon>Basidiomycota</taxon>
        <taxon>Agaricomycotina</taxon>
        <taxon>Agaricomycetes</taxon>
        <taxon>Phallomycetidae</taxon>
        <taxon>Phallales</taxon>
        <taxon>Clathraceae</taxon>
        <taxon>Clathrus</taxon>
    </lineage>
</organism>
<evidence type="ECO:0008006" key="13">
    <source>
        <dbReference type="Google" id="ProtNLM"/>
    </source>
</evidence>
<keyword evidence="3" id="KW-0813">Transport</keyword>
<keyword evidence="5" id="KW-0653">Protein transport</keyword>
<evidence type="ECO:0000313" key="11">
    <source>
        <dbReference type="EMBL" id="GJJ07430.1"/>
    </source>
</evidence>
<keyword evidence="8 10" id="KW-0472">Membrane</keyword>
<reference evidence="11" key="1">
    <citation type="submission" date="2021-10" db="EMBL/GenBank/DDBJ databases">
        <title>De novo Genome Assembly of Clathrus columnatus (Basidiomycota, Fungi) Using Illumina and Nanopore Sequence Data.</title>
        <authorList>
            <person name="Ogiso-Tanaka E."/>
            <person name="Itagaki H."/>
            <person name="Hosoya T."/>
            <person name="Hosaka K."/>
        </authorList>
    </citation>
    <scope>NUCLEOTIDE SEQUENCE</scope>
    <source>
        <strain evidence="11">MO-923</strain>
    </source>
</reference>
<evidence type="ECO:0000256" key="1">
    <source>
        <dbReference type="ARBA" id="ARBA00004211"/>
    </source>
</evidence>
<feature type="transmembrane region" description="Helical" evidence="10">
    <location>
        <begin position="281"/>
        <end position="299"/>
    </location>
</feature>
<gene>
    <name evidence="11" type="ORF">Clacol_001632</name>
</gene>
<evidence type="ECO:0000256" key="10">
    <source>
        <dbReference type="SAM" id="Phobius"/>
    </source>
</evidence>
<dbReference type="FunFam" id="1.20.5.110:FF:000069">
    <property type="entry name" value="Related to syntaxin 18"/>
    <property type="match status" value="1"/>
</dbReference>
<feature type="compositionally biased region" description="Polar residues" evidence="9">
    <location>
        <begin position="130"/>
        <end position="148"/>
    </location>
</feature>
<dbReference type="PANTHER" id="PTHR15959">
    <property type="entry name" value="SYNTAXIN-18"/>
    <property type="match status" value="1"/>
</dbReference>
<evidence type="ECO:0000256" key="3">
    <source>
        <dbReference type="ARBA" id="ARBA00022448"/>
    </source>
</evidence>
<dbReference type="Gene3D" id="1.20.5.110">
    <property type="match status" value="1"/>
</dbReference>
<protein>
    <recommendedName>
        <fullName evidence="13">Syntaxin-18</fullName>
    </recommendedName>
</protein>
<comment type="caution">
    <text evidence="11">The sequence shown here is derived from an EMBL/GenBank/DDBJ whole genome shotgun (WGS) entry which is preliminary data.</text>
</comment>
<evidence type="ECO:0000256" key="6">
    <source>
        <dbReference type="ARBA" id="ARBA00022989"/>
    </source>
</evidence>
<dbReference type="GO" id="GO:0005783">
    <property type="term" value="C:endoplasmic reticulum"/>
    <property type="evidence" value="ECO:0007669"/>
    <property type="project" value="TreeGrafter"/>
</dbReference>
<dbReference type="EMBL" id="BPWL01000002">
    <property type="protein sequence ID" value="GJJ07430.1"/>
    <property type="molecule type" value="Genomic_DNA"/>
</dbReference>
<dbReference type="PANTHER" id="PTHR15959:SF0">
    <property type="entry name" value="SYNTAXIN-18"/>
    <property type="match status" value="1"/>
</dbReference>
<dbReference type="Proteomes" id="UP001050691">
    <property type="component" value="Unassembled WGS sequence"/>
</dbReference>